<gene>
    <name evidence="2" type="ORF">QBC41DRAFT_353879</name>
</gene>
<evidence type="ECO:0000313" key="2">
    <source>
        <dbReference type="EMBL" id="KAK0671977.1"/>
    </source>
</evidence>
<feature type="region of interest" description="Disordered" evidence="1">
    <location>
        <begin position="1"/>
        <end position="35"/>
    </location>
</feature>
<protein>
    <submittedName>
        <fullName evidence="2">Uncharacterized protein</fullName>
    </submittedName>
</protein>
<dbReference type="AlphaFoldDB" id="A0AA39ZJ33"/>
<evidence type="ECO:0000313" key="3">
    <source>
        <dbReference type="Proteomes" id="UP001174997"/>
    </source>
</evidence>
<dbReference type="Proteomes" id="UP001174997">
    <property type="component" value="Unassembled WGS sequence"/>
</dbReference>
<reference evidence="2" key="1">
    <citation type="submission" date="2023-06" db="EMBL/GenBank/DDBJ databases">
        <title>Genome-scale phylogeny and comparative genomics of the fungal order Sordariales.</title>
        <authorList>
            <consortium name="Lawrence Berkeley National Laboratory"/>
            <person name="Hensen N."/>
            <person name="Bonometti L."/>
            <person name="Westerberg I."/>
            <person name="Brannstrom I.O."/>
            <person name="Guillou S."/>
            <person name="Cros-Aarteil S."/>
            <person name="Calhoun S."/>
            <person name="Haridas S."/>
            <person name="Kuo A."/>
            <person name="Mondo S."/>
            <person name="Pangilinan J."/>
            <person name="Riley R."/>
            <person name="Labutti K."/>
            <person name="Andreopoulos B."/>
            <person name="Lipzen A."/>
            <person name="Chen C."/>
            <person name="Yanf M."/>
            <person name="Daum C."/>
            <person name="Ng V."/>
            <person name="Clum A."/>
            <person name="Steindorff A."/>
            <person name="Ohm R."/>
            <person name="Martin F."/>
            <person name="Silar P."/>
            <person name="Natvig D."/>
            <person name="Lalanne C."/>
            <person name="Gautier V."/>
            <person name="Ament-Velasquez S.L."/>
            <person name="Kruys A."/>
            <person name="Hutchinson M.I."/>
            <person name="Powell A.J."/>
            <person name="Barry K."/>
            <person name="Miller A.N."/>
            <person name="Grigoriev I.V."/>
            <person name="Debuchy R."/>
            <person name="Gladieux P."/>
            <person name="Thoren M.H."/>
            <person name="Johannesson H."/>
        </authorList>
    </citation>
    <scope>NUCLEOTIDE SEQUENCE</scope>
    <source>
        <strain evidence="2">CBS 307.81</strain>
    </source>
</reference>
<comment type="caution">
    <text evidence="2">The sequence shown here is derived from an EMBL/GenBank/DDBJ whole genome shotgun (WGS) entry which is preliminary data.</text>
</comment>
<organism evidence="2 3">
    <name type="scientific">Cercophora samala</name>
    <dbReference type="NCBI Taxonomy" id="330535"/>
    <lineage>
        <taxon>Eukaryota</taxon>
        <taxon>Fungi</taxon>
        <taxon>Dikarya</taxon>
        <taxon>Ascomycota</taxon>
        <taxon>Pezizomycotina</taxon>
        <taxon>Sordariomycetes</taxon>
        <taxon>Sordariomycetidae</taxon>
        <taxon>Sordariales</taxon>
        <taxon>Lasiosphaeriaceae</taxon>
        <taxon>Cercophora</taxon>
    </lineage>
</organism>
<dbReference type="EMBL" id="JAULSY010000017">
    <property type="protein sequence ID" value="KAK0671977.1"/>
    <property type="molecule type" value="Genomic_DNA"/>
</dbReference>
<sequence>MFLSHFTLQDPGSEDSPPRATAAAPAPAPAPVSSVEFEHEENGTVSYLHEKPLRGIYHQAVKKSAVMRQIFSKPFIRPVQVRNDGLGLKRDHRGNLIFNWQPHANCEAVLAQSRGELAPVPCQRCKEGFGRFFGCMVMPGMFKGSCANCRWAANDCRCSFRPTVA</sequence>
<dbReference type="InterPro" id="IPR022190">
    <property type="entry name" value="DUF3716"/>
</dbReference>
<name>A0AA39ZJ33_9PEZI</name>
<proteinExistence type="predicted"/>
<evidence type="ECO:0000256" key="1">
    <source>
        <dbReference type="SAM" id="MobiDB-lite"/>
    </source>
</evidence>
<accession>A0AA39ZJ33</accession>
<keyword evidence="3" id="KW-1185">Reference proteome</keyword>
<dbReference type="Pfam" id="PF12511">
    <property type="entry name" value="DUF3716"/>
    <property type="match status" value="1"/>
</dbReference>